<evidence type="ECO:0000313" key="2">
    <source>
        <dbReference type="Proteomes" id="UP001626536"/>
    </source>
</evidence>
<keyword evidence="2" id="KW-1185">Reference proteome</keyword>
<reference evidence="1 2" key="1">
    <citation type="submission" date="2023-10" db="EMBL/GenBank/DDBJ databases">
        <title>Novel methanotroph of the genus Methylocapsa from a subarctic wetland.</title>
        <authorList>
            <person name="Belova S.E."/>
            <person name="Oshkin I.Y."/>
            <person name="Miroshnikov K."/>
            <person name="Dedysh S.N."/>
        </authorList>
    </citation>
    <scope>NUCLEOTIDE SEQUENCE [LARGE SCALE GENOMIC DNA]</scope>
    <source>
        <strain evidence="1 2">RX1</strain>
    </source>
</reference>
<proteinExistence type="predicted"/>
<name>A0ABZ0HTY6_9HYPH</name>
<organism evidence="1 2">
    <name type="scientific">Methylocapsa polymorpha</name>
    <dbReference type="NCBI Taxonomy" id="3080828"/>
    <lineage>
        <taxon>Bacteria</taxon>
        <taxon>Pseudomonadati</taxon>
        <taxon>Pseudomonadota</taxon>
        <taxon>Alphaproteobacteria</taxon>
        <taxon>Hyphomicrobiales</taxon>
        <taxon>Beijerinckiaceae</taxon>
        <taxon>Methylocapsa</taxon>
    </lineage>
</organism>
<dbReference type="RefSeq" id="WP_407339315.1">
    <property type="nucleotide sequence ID" value="NZ_CP136862.1"/>
</dbReference>
<gene>
    <name evidence="1" type="ORF">RZS28_00705</name>
</gene>
<sequence length="276" mass="30736">MVLWPLLVVLVGLVLSPEYRCRWFGRSCPSVTPMQLLSTDEEEARKTRECVSDVTRLGQLCFVSICIDSYLRQFPTGHSRDEFDAIAEGARVECDSARQGRIQEEAPRRAQDEALQAQPEDSMWQSAQQCARNAATCVVQNCYWDYLDRYRAPGSRRAEAEAAITRAEQSCLNAHAMGVANGRYLARSDNACGTKPSLSINVTIRQGQIAWEHEFRGTAYGWSGTIDSAGVIEASVGSSQSFRATGRYGDEERMILMRYPQCALGVNMDIVKKIGD</sequence>
<dbReference type="Proteomes" id="UP001626536">
    <property type="component" value="Chromosome"/>
</dbReference>
<protein>
    <recommendedName>
        <fullName evidence="3">Lysozyme inhibitor LprI N-terminal domain-containing protein</fullName>
    </recommendedName>
</protein>
<evidence type="ECO:0008006" key="3">
    <source>
        <dbReference type="Google" id="ProtNLM"/>
    </source>
</evidence>
<evidence type="ECO:0000313" key="1">
    <source>
        <dbReference type="EMBL" id="WOJ89869.1"/>
    </source>
</evidence>
<dbReference type="EMBL" id="CP136862">
    <property type="protein sequence ID" value="WOJ89869.1"/>
    <property type="molecule type" value="Genomic_DNA"/>
</dbReference>
<accession>A0ABZ0HTY6</accession>